<dbReference type="EMBL" id="JH597773">
    <property type="protein sequence ID" value="EHQ05103.1"/>
    <property type="molecule type" value="Genomic_DNA"/>
</dbReference>
<dbReference type="Gene3D" id="1.20.1640.10">
    <property type="entry name" value="Multidrug efflux transporter AcrB transmembrane domain"/>
    <property type="match status" value="2"/>
</dbReference>
<evidence type="ECO:0000313" key="3">
    <source>
        <dbReference type="Proteomes" id="UP000005737"/>
    </source>
</evidence>
<feature type="transmembrane region" description="Helical" evidence="1">
    <location>
        <begin position="1004"/>
        <end position="1028"/>
    </location>
</feature>
<dbReference type="GO" id="GO:0005886">
    <property type="term" value="C:plasma membrane"/>
    <property type="evidence" value="ECO:0007669"/>
    <property type="project" value="TreeGrafter"/>
</dbReference>
<feature type="transmembrane region" description="Helical" evidence="1">
    <location>
        <begin position="466"/>
        <end position="488"/>
    </location>
</feature>
<proteinExistence type="predicted"/>
<dbReference type="HOGENOM" id="CLU_002755_1_2_12"/>
<dbReference type="Proteomes" id="UP000005737">
    <property type="component" value="Unassembled WGS sequence"/>
</dbReference>
<feature type="transmembrane region" description="Helical" evidence="1">
    <location>
        <begin position="359"/>
        <end position="379"/>
    </location>
</feature>
<dbReference type="Gene3D" id="3.30.70.1430">
    <property type="entry name" value="Multidrug efflux transporter AcrB pore domain"/>
    <property type="match status" value="2"/>
</dbReference>
<keyword evidence="1" id="KW-1133">Transmembrane helix</keyword>
<feature type="transmembrane region" description="Helical" evidence="1">
    <location>
        <begin position="975"/>
        <end position="992"/>
    </location>
</feature>
<dbReference type="InterPro" id="IPR001036">
    <property type="entry name" value="Acrflvin-R"/>
</dbReference>
<dbReference type="SUPFAM" id="SSF82866">
    <property type="entry name" value="Multidrug efflux transporter AcrB transmembrane domain"/>
    <property type="match status" value="2"/>
</dbReference>
<keyword evidence="3" id="KW-1185">Reference proteome</keyword>
<dbReference type="STRING" id="183.GCA_002009735_00361"/>
<dbReference type="Gene3D" id="3.30.70.1320">
    <property type="entry name" value="Multidrug efflux transporter AcrB pore domain like"/>
    <property type="match status" value="1"/>
</dbReference>
<feature type="transmembrane region" description="Helical" evidence="1">
    <location>
        <begin position="333"/>
        <end position="352"/>
    </location>
</feature>
<gene>
    <name evidence="2" type="ORF">Lepil_0397</name>
</gene>
<evidence type="ECO:0000313" key="2">
    <source>
        <dbReference type="EMBL" id="EHQ05103.1"/>
    </source>
</evidence>
<dbReference type="RefSeq" id="WP_002769433.1">
    <property type="nucleotide sequence ID" value="NZ_JH597773.1"/>
</dbReference>
<dbReference type="Pfam" id="PF00873">
    <property type="entry name" value="ACR_tran"/>
    <property type="match status" value="1"/>
</dbReference>
<protein>
    <submittedName>
        <fullName evidence="2">Acriflavin resistance protein</fullName>
    </submittedName>
</protein>
<dbReference type="SUPFAM" id="SSF82693">
    <property type="entry name" value="Multidrug efflux transporter AcrB pore domain, PN1, PN2, PC1 and PC2 subdomains"/>
    <property type="match status" value="2"/>
</dbReference>
<accession>H2CKP8</accession>
<dbReference type="GO" id="GO:0042910">
    <property type="term" value="F:xenobiotic transmembrane transporter activity"/>
    <property type="evidence" value="ECO:0007669"/>
    <property type="project" value="TreeGrafter"/>
</dbReference>
<dbReference type="SUPFAM" id="SSF82714">
    <property type="entry name" value="Multidrug efflux transporter AcrB TolC docking domain, DN and DC subdomains"/>
    <property type="match status" value="2"/>
</dbReference>
<name>H2CKP8_9LEPT</name>
<dbReference type="InterPro" id="IPR027463">
    <property type="entry name" value="AcrB_DN_DC_subdom"/>
</dbReference>
<evidence type="ECO:0000256" key="1">
    <source>
        <dbReference type="SAM" id="Phobius"/>
    </source>
</evidence>
<feature type="transmembrane region" description="Helical" evidence="1">
    <location>
        <begin position="536"/>
        <end position="554"/>
    </location>
</feature>
<dbReference type="Gene3D" id="3.30.2090.10">
    <property type="entry name" value="Multidrug efflux transporter AcrB TolC docking domain, DN and DC subdomains"/>
    <property type="match status" value="2"/>
</dbReference>
<organism evidence="2 3">
    <name type="scientific">Leptonema illini DSM 21528</name>
    <dbReference type="NCBI Taxonomy" id="929563"/>
    <lineage>
        <taxon>Bacteria</taxon>
        <taxon>Pseudomonadati</taxon>
        <taxon>Spirochaetota</taxon>
        <taxon>Spirochaetia</taxon>
        <taxon>Leptospirales</taxon>
        <taxon>Leptospiraceae</taxon>
        <taxon>Leptonema</taxon>
    </lineage>
</organism>
<dbReference type="AlphaFoldDB" id="H2CKP8"/>
<sequence length="1045" mass="115118">MIAFCVKRPVATSMAFTAILLLGVIGSSRLKVNLFPDIAFPRISVITPYSNVQAEEIENLVTRPVEDALSAVPGVRKLRSISQEGLSIVHVDLEWGSSTDSAIIQARQKVDLARSVLPQDTGKSMIARFDPSREPIMTLVARPTSQLTFEQTREYIERNVRPLLERIEGVASVSIQGGLRREIQVNIDRDKLRSYNLTLSRIGQNLDASNYTFPAGAVKKGKHEYQVKVKGEFDSVESIRNAIVAVGENGAPVALFKVGTIADGFKERTATAVHNGQPVILILIRKEPDRNAVQTADNISAALLEINNRFRAYITFEILNDSSHHIVESINSVIMSALLGAIIAFAVLLFFLGDIRTSVIIVLSIPVSVLFTLLMMFLTGISVNIISLGGLALGTGMLVDNSIVVIESIQQIREKRAGQLAESAIQGAKAVSGSVLASTATSIVVFLPILFVPGIAGAIFKDLSLTVTFSLVGSLLVSLTLIPMLSALPSASIDHVFHRFDSYLKPTYSYANALIDSLQEKYTTILQRFLFNNRRFFATIAALSIGGIALLYFLDRELFPATNARVIEMKLTLQEGTAIDDAEAFIANLQRHLLDTSATEVRDITTVIGMEEDDTETKMTGKRRPHHTESLIYLNEGVDASEYLHLLKQTVEQIPGVRSEVRIQGDILQTLLGSDRKIQFDTEAAQREKARSVTDHVQSRIASDPRILYLSGSSKPSIPEIRITLDRLRLAALGLSVRDAALALRSAVFGEVSTIYREQDREIDVRLRFRKEDRSEPGDLKQIPASLQDGRMVELSSFITSRNAVGFETILREDQRRLERLEIEAAREKEASLMDDLFIIKEELESVDPAIQIRVQKTNQATMDSLKNLGLAFLLSSVLIYQLLAAQFESLIHPFTLILSIPMMFAGTSLALFLTGNTLNIQSTIGLVMLTGIVVNNAIVLYECISARLEGVPEAERLRQLPEILNEAGRERLRPILLSTLTTVLALLPLALKIGPGAEMQAPLAVVVIGGLTMSTVLTLICFPVIYYQVEKMLANRKGNGRRRL</sequence>
<reference evidence="2 3" key="1">
    <citation type="submission" date="2011-10" db="EMBL/GenBank/DDBJ databases">
        <title>The Improved High-Quality Draft genome of Leptonema illini DSM 21528.</title>
        <authorList>
            <consortium name="US DOE Joint Genome Institute (JGI-PGF)"/>
            <person name="Lucas S."/>
            <person name="Copeland A."/>
            <person name="Lapidus A."/>
            <person name="Glavina del Rio T."/>
            <person name="Dalin E."/>
            <person name="Tice H."/>
            <person name="Bruce D."/>
            <person name="Goodwin L."/>
            <person name="Pitluck S."/>
            <person name="Peters L."/>
            <person name="Mikhailova N."/>
            <person name="Held B."/>
            <person name="Kyrpides N."/>
            <person name="Mavromatis K."/>
            <person name="Ivanova N."/>
            <person name="Markowitz V."/>
            <person name="Cheng J.-F."/>
            <person name="Hugenholtz P."/>
            <person name="Woyke T."/>
            <person name="Wu D."/>
            <person name="Gronow S."/>
            <person name="Wellnitz S."/>
            <person name="Brambilla E.-M."/>
            <person name="Klenk H.-P."/>
            <person name="Eisen J.A."/>
        </authorList>
    </citation>
    <scope>NUCLEOTIDE SEQUENCE [LARGE SCALE GENOMIC DNA]</scope>
    <source>
        <strain evidence="2 3">DSM 21528</strain>
    </source>
</reference>
<feature type="transmembrane region" description="Helical" evidence="1">
    <location>
        <begin position="869"/>
        <end position="888"/>
    </location>
</feature>
<dbReference type="PANTHER" id="PTHR32063:SF0">
    <property type="entry name" value="SWARMING MOTILITY PROTEIN SWRC"/>
    <property type="match status" value="1"/>
</dbReference>
<feature type="transmembrane region" description="Helical" evidence="1">
    <location>
        <begin position="435"/>
        <end position="460"/>
    </location>
</feature>
<keyword evidence="1" id="KW-0472">Membrane</keyword>
<feature type="transmembrane region" description="Helical" evidence="1">
    <location>
        <begin position="895"/>
        <end position="915"/>
    </location>
</feature>
<dbReference type="PANTHER" id="PTHR32063">
    <property type="match status" value="1"/>
</dbReference>
<dbReference type="Gene3D" id="3.30.70.1440">
    <property type="entry name" value="Multidrug efflux transporter AcrB pore domain"/>
    <property type="match status" value="1"/>
</dbReference>
<keyword evidence="1" id="KW-0812">Transmembrane</keyword>
<dbReference type="PRINTS" id="PR00702">
    <property type="entry name" value="ACRIFLAVINRP"/>
</dbReference>